<organism evidence="1 2">
    <name type="scientific">Sulfobacillus acidophilus (strain ATCC 700253 / DSM 10332 / NAL)</name>
    <dbReference type="NCBI Taxonomy" id="679936"/>
    <lineage>
        <taxon>Bacteria</taxon>
        <taxon>Bacillati</taxon>
        <taxon>Bacillota</taxon>
        <taxon>Clostridia</taxon>
        <taxon>Eubacteriales</taxon>
        <taxon>Clostridiales Family XVII. Incertae Sedis</taxon>
        <taxon>Sulfobacillus</taxon>
    </lineage>
</organism>
<proteinExistence type="predicted"/>
<protein>
    <recommendedName>
        <fullName evidence="3">Core-binding (CB) domain-containing protein</fullName>
    </recommendedName>
</protein>
<accession>G8TYR4</accession>
<dbReference type="HOGENOM" id="CLU_1433791_0_0_9"/>
<gene>
    <name evidence="1" type="ordered locus">Sulac_0478</name>
</gene>
<sequence>MAEAIPISTLIDRVLAELQRLHYAPQSIVSYRRYYNRLLRYAEAEGVGYYSDAFGRQFFAARNGFAWPEEPQPIPRKYRWQLRFLAVLSDMQLHGTIVRRHSYPPAGDVSESFRDILTAFQTECQRRGYSLCISSRRIGHYQQKNSPPRVGNFRTTRVVACDRDPNPPSSVPGVTASRHRSFMRACFMR</sequence>
<keyword evidence="2" id="KW-1185">Reference proteome</keyword>
<dbReference type="EMBL" id="CP003179">
    <property type="protein sequence ID" value="AEW04029.1"/>
    <property type="molecule type" value="Genomic_DNA"/>
</dbReference>
<evidence type="ECO:0000313" key="2">
    <source>
        <dbReference type="Proteomes" id="UP000005439"/>
    </source>
</evidence>
<dbReference type="KEGG" id="sap:Sulac_0478"/>
<dbReference type="Proteomes" id="UP000005439">
    <property type="component" value="Chromosome"/>
</dbReference>
<dbReference type="AlphaFoldDB" id="G8TYR4"/>
<name>G8TYR4_SULAD</name>
<reference evidence="1 2" key="2">
    <citation type="journal article" date="2012" name="Stand. Genomic Sci.">
        <title>Complete genome sequence of the moderately thermophilic mineral-sulfide-oxidizing firmicute Sulfobacillus acidophilus type strain (NAL(T)).</title>
        <authorList>
            <person name="Anderson I."/>
            <person name="Chertkov O."/>
            <person name="Chen A."/>
            <person name="Saunders E."/>
            <person name="Lapidus A."/>
            <person name="Nolan M."/>
            <person name="Lucas S."/>
            <person name="Hammon N."/>
            <person name="Deshpande S."/>
            <person name="Cheng J.F."/>
            <person name="Han C."/>
            <person name="Tapia R."/>
            <person name="Goodwin L.A."/>
            <person name="Pitluck S."/>
            <person name="Liolios K."/>
            <person name="Pagani I."/>
            <person name="Ivanova N."/>
            <person name="Mikhailova N."/>
            <person name="Pati A."/>
            <person name="Palaniappan K."/>
            <person name="Land M."/>
            <person name="Pan C."/>
            <person name="Rohde M."/>
            <person name="Pukall R."/>
            <person name="Goker M."/>
            <person name="Detter J.C."/>
            <person name="Woyke T."/>
            <person name="Bristow J."/>
            <person name="Eisen J.A."/>
            <person name="Markowitz V."/>
            <person name="Hugenholtz P."/>
            <person name="Kyrpides N.C."/>
            <person name="Klenk H.P."/>
            <person name="Mavromatis K."/>
        </authorList>
    </citation>
    <scope>NUCLEOTIDE SEQUENCE [LARGE SCALE GENOMIC DNA]</scope>
    <source>
        <strain evidence="2">ATCC 700253 / DSM 10332 / NAL</strain>
    </source>
</reference>
<evidence type="ECO:0008006" key="3">
    <source>
        <dbReference type="Google" id="ProtNLM"/>
    </source>
</evidence>
<reference evidence="2" key="1">
    <citation type="submission" date="2011-12" db="EMBL/GenBank/DDBJ databases">
        <title>The complete genome of chromosome of Sulfobacillus acidophilus DSM 10332.</title>
        <authorList>
            <person name="Lucas S."/>
            <person name="Han J."/>
            <person name="Lapidus A."/>
            <person name="Bruce D."/>
            <person name="Goodwin L."/>
            <person name="Pitluck S."/>
            <person name="Peters L."/>
            <person name="Kyrpides N."/>
            <person name="Mavromatis K."/>
            <person name="Ivanova N."/>
            <person name="Mikhailova N."/>
            <person name="Chertkov O."/>
            <person name="Saunders E."/>
            <person name="Detter J.C."/>
            <person name="Tapia R."/>
            <person name="Han C."/>
            <person name="Land M."/>
            <person name="Hauser L."/>
            <person name="Markowitz V."/>
            <person name="Cheng J.-F."/>
            <person name="Hugenholtz P."/>
            <person name="Woyke T."/>
            <person name="Wu D."/>
            <person name="Pukall R."/>
            <person name="Gehrich-Schroeter G."/>
            <person name="Schneider S."/>
            <person name="Klenk H.-P."/>
            <person name="Eisen J.A."/>
        </authorList>
    </citation>
    <scope>NUCLEOTIDE SEQUENCE [LARGE SCALE GENOMIC DNA]</scope>
    <source>
        <strain evidence="2">ATCC 700253 / DSM 10332 / NAL</strain>
    </source>
</reference>
<evidence type="ECO:0000313" key="1">
    <source>
        <dbReference type="EMBL" id="AEW04029.1"/>
    </source>
</evidence>